<accession>A0A9P7U388</accession>
<dbReference type="Proteomes" id="UP000699042">
    <property type="component" value="Unassembled WGS sequence"/>
</dbReference>
<name>A0A9P7U388_9PEZI</name>
<reference evidence="1" key="1">
    <citation type="submission" date="2021-05" db="EMBL/GenBank/DDBJ databases">
        <title>Comparative genomics of three Colletotrichum scovillei strains and genetic complementation revealed genes involved fungal growth and virulence on chili pepper.</title>
        <authorList>
            <person name="Hsieh D.-K."/>
            <person name="Chuang S.-C."/>
            <person name="Chen C.-Y."/>
            <person name="Chao Y.-T."/>
            <person name="Lu M.-Y.J."/>
            <person name="Lee M.-H."/>
            <person name="Shih M.-C."/>
        </authorList>
    </citation>
    <scope>NUCLEOTIDE SEQUENCE</scope>
    <source>
        <strain evidence="1">Coll-153</strain>
    </source>
</reference>
<dbReference type="EMBL" id="JAESDN010000025">
    <property type="protein sequence ID" value="KAG7040436.1"/>
    <property type="molecule type" value="Genomic_DNA"/>
</dbReference>
<dbReference type="AlphaFoldDB" id="A0A9P7U388"/>
<organism evidence="1 2">
    <name type="scientific">Colletotrichum scovillei</name>
    <dbReference type="NCBI Taxonomy" id="1209932"/>
    <lineage>
        <taxon>Eukaryota</taxon>
        <taxon>Fungi</taxon>
        <taxon>Dikarya</taxon>
        <taxon>Ascomycota</taxon>
        <taxon>Pezizomycotina</taxon>
        <taxon>Sordariomycetes</taxon>
        <taxon>Hypocreomycetidae</taxon>
        <taxon>Glomerellales</taxon>
        <taxon>Glomerellaceae</taxon>
        <taxon>Colletotrichum</taxon>
        <taxon>Colletotrichum acutatum species complex</taxon>
    </lineage>
</organism>
<evidence type="ECO:0000313" key="1">
    <source>
        <dbReference type="EMBL" id="KAG7040436.1"/>
    </source>
</evidence>
<comment type="caution">
    <text evidence="1">The sequence shown here is derived from an EMBL/GenBank/DDBJ whole genome shotgun (WGS) entry which is preliminary data.</text>
</comment>
<gene>
    <name evidence="1" type="ORF">JMJ77_009897</name>
</gene>
<feature type="non-terminal residue" evidence="1">
    <location>
        <position position="1"/>
    </location>
</feature>
<protein>
    <submittedName>
        <fullName evidence="1">Uncharacterized protein</fullName>
    </submittedName>
</protein>
<keyword evidence="2" id="KW-1185">Reference proteome</keyword>
<proteinExistence type="predicted"/>
<sequence>DSLFDIQVSPSLAISTPRERFTLQASKCTHTMRRFTTGADFRKAMLN</sequence>
<evidence type="ECO:0000313" key="2">
    <source>
        <dbReference type="Proteomes" id="UP000699042"/>
    </source>
</evidence>